<reference evidence="1 2" key="1">
    <citation type="submission" date="2018-09" db="EMBL/GenBank/DDBJ databases">
        <authorList>
            <person name="Wang Z."/>
        </authorList>
    </citation>
    <scope>NUCLEOTIDE SEQUENCE [LARGE SCALE GENOMIC DNA]</scope>
    <source>
        <strain evidence="1 2">ALS 81</strain>
    </source>
</reference>
<dbReference type="EMBL" id="RAQO01000012">
    <property type="protein sequence ID" value="RKF13243.1"/>
    <property type="molecule type" value="Genomic_DNA"/>
</dbReference>
<sequence length="137" mass="15384">MQHGFHFSVQDKSGDIALFQLNEGGEMLMHRGDVDSDLRVMANAPLQQDHRAYVKTFDMNDSSALPGSISSADRNVRGLYATANTNFDNADAQWIDVRGKMKAMFDFGNKVPQDLIDPSNDESYTTWGNVRVQLKLR</sequence>
<protein>
    <recommendedName>
        <fullName evidence="3">Linear amide C-N hydrolase</fullName>
    </recommendedName>
</protein>
<proteinExistence type="predicted"/>
<evidence type="ECO:0000313" key="2">
    <source>
        <dbReference type="Proteomes" id="UP000286482"/>
    </source>
</evidence>
<name>A0A420E617_9ALTE</name>
<dbReference type="AlphaFoldDB" id="A0A420E617"/>
<keyword evidence="2" id="KW-1185">Reference proteome</keyword>
<evidence type="ECO:0008006" key="3">
    <source>
        <dbReference type="Google" id="ProtNLM"/>
    </source>
</evidence>
<dbReference type="SUPFAM" id="SSF56235">
    <property type="entry name" value="N-terminal nucleophile aminohydrolases (Ntn hydrolases)"/>
    <property type="match status" value="1"/>
</dbReference>
<evidence type="ECO:0000313" key="1">
    <source>
        <dbReference type="EMBL" id="RKF13243.1"/>
    </source>
</evidence>
<accession>A0A420E617</accession>
<dbReference type="Proteomes" id="UP000286482">
    <property type="component" value="Unassembled WGS sequence"/>
</dbReference>
<comment type="caution">
    <text evidence="1">The sequence shown here is derived from an EMBL/GenBank/DDBJ whole genome shotgun (WGS) entry which is preliminary data.</text>
</comment>
<dbReference type="InterPro" id="IPR029055">
    <property type="entry name" value="Ntn_hydrolases_N"/>
</dbReference>
<gene>
    <name evidence="1" type="ORF">DBZ36_19485</name>
</gene>
<dbReference type="Gene3D" id="3.60.60.10">
    <property type="entry name" value="Penicillin V Acylase, Chain A"/>
    <property type="match status" value="1"/>
</dbReference>
<organism evidence="1 2">
    <name type="scientific">Alginatibacterium sediminis</name>
    <dbReference type="NCBI Taxonomy" id="2164068"/>
    <lineage>
        <taxon>Bacteria</taxon>
        <taxon>Pseudomonadati</taxon>
        <taxon>Pseudomonadota</taxon>
        <taxon>Gammaproteobacteria</taxon>
        <taxon>Alteromonadales</taxon>
        <taxon>Alteromonadaceae</taxon>
        <taxon>Alginatibacterium</taxon>
    </lineage>
</organism>